<feature type="active site" description="Proton acceptor" evidence="9">
    <location>
        <position position="317"/>
    </location>
</feature>
<feature type="binding site" evidence="11">
    <location>
        <begin position="180"/>
        <end position="182"/>
    </location>
    <ligand>
        <name>beta-D-galactose</name>
        <dbReference type="ChEBI" id="CHEBI:27667"/>
    </ligand>
</feature>
<keyword evidence="6 8" id="KW-0413">Isomerase</keyword>
<name>A0A9D2L5W8_9FIRM</name>
<evidence type="ECO:0000256" key="8">
    <source>
        <dbReference type="PIRNR" id="PIRNR005096"/>
    </source>
</evidence>
<evidence type="ECO:0000256" key="2">
    <source>
        <dbReference type="ARBA" id="ARBA00005028"/>
    </source>
</evidence>
<dbReference type="PANTHER" id="PTHR10091">
    <property type="entry name" value="ALDOSE-1-EPIMERASE"/>
    <property type="match status" value="1"/>
</dbReference>
<evidence type="ECO:0000256" key="7">
    <source>
        <dbReference type="ARBA" id="ARBA00023277"/>
    </source>
</evidence>
<dbReference type="InterPro" id="IPR014718">
    <property type="entry name" value="GH-type_carb-bd"/>
</dbReference>
<evidence type="ECO:0000256" key="11">
    <source>
        <dbReference type="PIRSR" id="PIRSR005096-3"/>
    </source>
</evidence>
<dbReference type="GO" id="GO:0004034">
    <property type="term" value="F:aldose 1-epimerase activity"/>
    <property type="evidence" value="ECO:0007669"/>
    <property type="project" value="UniProtKB-EC"/>
</dbReference>
<dbReference type="InterPro" id="IPR047215">
    <property type="entry name" value="Galactose_mutarotase-like"/>
</dbReference>
<feature type="binding site" evidence="11">
    <location>
        <begin position="80"/>
        <end position="81"/>
    </location>
    <ligand>
        <name>beta-D-galactose</name>
        <dbReference type="ChEBI" id="CHEBI:27667"/>
    </ligand>
</feature>
<evidence type="ECO:0000256" key="4">
    <source>
        <dbReference type="ARBA" id="ARBA00013185"/>
    </source>
</evidence>
<dbReference type="Proteomes" id="UP000886804">
    <property type="component" value="Unassembled WGS sequence"/>
</dbReference>
<feature type="active site" description="Proton donor" evidence="9">
    <location>
        <position position="180"/>
    </location>
</feature>
<dbReference type="NCBIfam" id="NF008277">
    <property type="entry name" value="PRK11055.1"/>
    <property type="match status" value="1"/>
</dbReference>
<evidence type="ECO:0000256" key="5">
    <source>
        <dbReference type="ARBA" id="ARBA00014165"/>
    </source>
</evidence>
<evidence type="ECO:0000256" key="6">
    <source>
        <dbReference type="ARBA" id="ARBA00023235"/>
    </source>
</evidence>
<organism evidence="12 13">
    <name type="scientific">Candidatus Enterocloster faecavium</name>
    <dbReference type="NCBI Taxonomy" id="2838560"/>
    <lineage>
        <taxon>Bacteria</taxon>
        <taxon>Bacillati</taxon>
        <taxon>Bacillota</taxon>
        <taxon>Clostridia</taxon>
        <taxon>Lachnospirales</taxon>
        <taxon>Lachnospiraceae</taxon>
        <taxon>Enterocloster</taxon>
    </lineage>
</organism>
<accession>A0A9D2L5W8</accession>
<evidence type="ECO:0000256" key="1">
    <source>
        <dbReference type="ARBA" id="ARBA00001614"/>
    </source>
</evidence>
<reference evidence="12" key="2">
    <citation type="submission" date="2021-04" db="EMBL/GenBank/DDBJ databases">
        <authorList>
            <person name="Gilroy R."/>
        </authorList>
    </citation>
    <scope>NUCLEOTIDE SEQUENCE</scope>
    <source>
        <strain evidence="12">CHK188-4685</strain>
    </source>
</reference>
<dbReference type="InterPro" id="IPR008183">
    <property type="entry name" value="Aldose_1/G6P_1-epimerase"/>
</dbReference>
<dbReference type="Pfam" id="PF01263">
    <property type="entry name" value="Aldose_epim"/>
    <property type="match status" value="1"/>
</dbReference>
<evidence type="ECO:0000256" key="3">
    <source>
        <dbReference type="ARBA" id="ARBA00006206"/>
    </source>
</evidence>
<evidence type="ECO:0000256" key="9">
    <source>
        <dbReference type="PIRSR" id="PIRSR005096-1"/>
    </source>
</evidence>
<gene>
    <name evidence="12" type="ORF">H9716_01530</name>
</gene>
<dbReference type="PANTHER" id="PTHR10091:SF0">
    <property type="entry name" value="GALACTOSE MUTAROTASE"/>
    <property type="match status" value="1"/>
</dbReference>
<dbReference type="PIRSF" id="PIRSF005096">
    <property type="entry name" value="GALM"/>
    <property type="match status" value="1"/>
</dbReference>
<evidence type="ECO:0000256" key="10">
    <source>
        <dbReference type="PIRSR" id="PIRSR005096-2"/>
    </source>
</evidence>
<evidence type="ECO:0000313" key="12">
    <source>
        <dbReference type="EMBL" id="HJB06528.1"/>
    </source>
</evidence>
<dbReference type="AlphaFoldDB" id="A0A9D2L5W8"/>
<dbReference type="InterPro" id="IPR011013">
    <property type="entry name" value="Gal_mutarotase_sf_dom"/>
</dbReference>
<dbReference type="GO" id="GO:0030246">
    <property type="term" value="F:carbohydrate binding"/>
    <property type="evidence" value="ECO:0007669"/>
    <property type="project" value="InterPro"/>
</dbReference>
<dbReference type="PROSITE" id="PS00545">
    <property type="entry name" value="ALDOSE_1_EPIMERASE"/>
    <property type="match status" value="1"/>
</dbReference>
<dbReference type="EMBL" id="DWYS01000018">
    <property type="protein sequence ID" value="HJB06528.1"/>
    <property type="molecule type" value="Genomic_DNA"/>
</dbReference>
<keyword evidence="7 8" id="KW-0119">Carbohydrate metabolism</keyword>
<comment type="similarity">
    <text evidence="3 8">Belongs to the aldose epimerase family.</text>
</comment>
<dbReference type="InterPro" id="IPR015443">
    <property type="entry name" value="Aldose_1-epimerase"/>
</dbReference>
<feature type="binding site" evidence="10">
    <location>
        <position position="252"/>
    </location>
    <ligand>
        <name>beta-D-galactose</name>
        <dbReference type="ChEBI" id="CHEBI:27667"/>
    </ligand>
</feature>
<dbReference type="SUPFAM" id="SSF74650">
    <property type="entry name" value="Galactose mutarotase-like"/>
    <property type="match status" value="1"/>
</dbReference>
<dbReference type="GO" id="GO:0033499">
    <property type="term" value="P:galactose catabolic process via UDP-galactose, Leloir pathway"/>
    <property type="evidence" value="ECO:0007669"/>
    <property type="project" value="TreeGrafter"/>
</dbReference>
<dbReference type="Gene3D" id="2.70.98.10">
    <property type="match status" value="1"/>
</dbReference>
<sequence>MSVVKDLFGTMSDGTRVERYTLTNRNGVSASFITLGAVWTAMMVPDRKGKFEDVILGYDSVESYLTNPPHFGAPIGRNANRIGGACVTIDGVDYPLEANNGPNNLHSGPNYYHSRLWRAESFEEPGKSGVNFFLESPHMDQGYPGNAKIQVSYTLDDDNALKLEYRMVSDRDTIANFTNHCYFNLAGHKEPDILKQMVWIDGDFYTPADAVSIPTGEIAPVAGTPMDFTEMKPIGRDIEEPFEALVLGNGYDHNWVLNHPAGELSLSAKALDPDSGRVMEVYTDLPGMQFYTGNFLSSQLPGKDGADYGRRHAYCFETQYYPDAVHKENFPSPFLKAGEEYHTVTVYRFTTDGQ</sequence>
<comment type="pathway">
    <text evidence="2 8">Carbohydrate metabolism; hexose metabolism.</text>
</comment>
<dbReference type="GO" id="GO:0006006">
    <property type="term" value="P:glucose metabolic process"/>
    <property type="evidence" value="ECO:0007669"/>
    <property type="project" value="TreeGrafter"/>
</dbReference>
<comment type="caution">
    <text evidence="12">The sequence shown here is derived from an EMBL/GenBank/DDBJ whole genome shotgun (WGS) entry which is preliminary data.</text>
</comment>
<dbReference type="EC" id="5.1.3.3" evidence="4 8"/>
<evidence type="ECO:0000313" key="13">
    <source>
        <dbReference type="Proteomes" id="UP000886804"/>
    </source>
</evidence>
<dbReference type="CDD" id="cd09019">
    <property type="entry name" value="galactose_mutarotase_like"/>
    <property type="match status" value="1"/>
</dbReference>
<reference evidence="12" key="1">
    <citation type="journal article" date="2021" name="PeerJ">
        <title>Extensive microbial diversity within the chicken gut microbiome revealed by metagenomics and culture.</title>
        <authorList>
            <person name="Gilroy R."/>
            <person name="Ravi A."/>
            <person name="Getino M."/>
            <person name="Pursley I."/>
            <person name="Horton D.L."/>
            <person name="Alikhan N.F."/>
            <person name="Baker D."/>
            <person name="Gharbi K."/>
            <person name="Hall N."/>
            <person name="Watson M."/>
            <person name="Adriaenssens E.M."/>
            <person name="Foster-Nyarko E."/>
            <person name="Jarju S."/>
            <person name="Secka A."/>
            <person name="Antonio M."/>
            <person name="Oren A."/>
            <person name="Chaudhuri R.R."/>
            <person name="La Ragione R."/>
            <person name="Hildebrand F."/>
            <person name="Pallen M.J."/>
        </authorList>
    </citation>
    <scope>NUCLEOTIDE SEQUENCE</scope>
    <source>
        <strain evidence="12">CHK188-4685</strain>
    </source>
</reference>
<comment type="catalytic activity">
    <reaction evidence="1 8">
        <text>alpha-D-glucose = beta-D-glucose</text>
        <dbReference type="Rhea" id="RHEA:10264"/>
        <dbReference type="ChEBI" id="CHEBI:15903"/>
        <dbReference type="ChEBI" id="CHEBI:17925"/>
        <dbReference type="EC" id="5.1.3.3"/>
    </reaction>
</comment>
<proteinExistence type="inferred from homology"/>
<protein>
    <recommendedName>
        <fullName evidence="5 8">Aldose 1-epimerase</fullName>
        <ecNumber evidence="4 8">5.1.3.3</ecNumber>
    </recommendedName>
</protein>
<dbReference type="InterPro" id="IPR018052">
    <property type="entry name" value="Ald1_epimerase_CS"/>
</dbReference>